<proteinExistence type="predicted"/>
<protein>
    <submittedName>
        <fullName evidence="1">Uncharacterized protein</fullName>
    </submittedName>
</protein>
<sequence>MCSSFLPCFVSVKYDCYHIPVQPTNHCTQFGIFKPKMKGLAALVALTFILAVGPVLAKDSSSAEIKWGVTSSNCESCHEVKPTSRKTFRATDSAHPIVGVFATRDDVTDDIWGKGMVRGTKIAKKQCYQQARAYFSVVSGTSNEPLTVDVTLGTMAREVCSYGYTIKVCYKT</sequence>
<evidence type="ECO:0000313" key="1">
    <source>
        <dbReference type="EMBL" id="JAS88763.1"/>
    </source>
</evidence>
<dbReference type="AlphaFoldDB" id="A0A1B6IPC3"/>
<reference evidence="1" key="1">
    <citation type="submission" date="2015-11" db="EMBL/GenBank/DDBJ databases">
        <title>De novo transcriptome assembly of four potential Pierce s Disease insect vectors from Arizona vineyards.</title>
        <authorList>
            <person name="Tassone E.E."/>
        </authorList>
    </citation>
    <scope>NUCLEOTIDE SEQUENCE</scope>
</reference>
<accession>A0A1B6IPC3</accession>
<name>A0A1B6IPC3_9HEMI</name>
<dbReference type="EMBL" id="GECU01018943">
    <property type="protein sequence ID" value="JAS88763.1"/>
    <property type="molecule type" value="Transcribed_RNA"/>
</dbReference>
<gene>
    <name evidence="1" type="ORF">g.56951</name>
</gene>
<organism evidence="1">
    <name type="scientific">Homalodisca liturata</name>
    <dbReference type="NCBI Taxonomy" id="320908"/>
    <lineage>
        <taxon>Eukaryota</taxon>
        <taxon>Metazoa</taxon>
        <taxon>Ecdysozoa</taxon>
        <taxon>Arthropoda</taxon>
        <taxon>Hexapoda</taxon>
        <taxon>Insecta</taxon>
        <taxon>Pterygota</taxon>
        <taxon>Neoptera</taxon>
        <taxon>Paraneoptera</taxon>
        <taxon>Hemiptera</taxon>
        <taxon>Auchenorrhyncha</taxon>
        <taxon>Membracoidea</taxon>
        <taxon>Cicadellidae</taxon>
        <taxon>Cicadellinae</taxon>
        <taxon>Proconiini</taxon>
        <taxon>Homalodisca</taxon>
    </lineage>
</organism>